<feature type="transmembrane region" description="Helical" evidence="6">
    <location>
        <begin position="47"/>
        <end position="65"/>
    </location>
</feature>
<keyword evidence="9" id="KW-1185">Reference proteome</keyword>
<name>A0ABV8UFC3_9PROT</name>
<feature type="transmembrane region" description="Helical" evidence="6">
    <location>
        <begin position="21"/>
        <end position="41"/>
    </location>
</feature>
<evidence type="ECO:0000256" key="1">
    <source>
        <dbReference type="ARBA" id="ARBA00004141"/>
    </source>
</evidence>
<dbReference type="InterPro" id="IPR007267">
    <property type="entry name" value="GtrA_DPMS_TM"/>
</dbReference>
<feature type="transmembrane region" description="Helical" evidence="6">
    <location>
        <begin position="117"/>
        <end position="139"/>
    </location>
</feature>
<feature type="transmembrane region" description="Helical" evidence="6">
    <location>
        <begin position="86"/>
        <end position="105"/>
    </location>
</feature>
<comment type="caution">
    <text evidence="8">The sequence shown here is derived from an EMBL/GenBank/DDBJ whole genome shotgun (WGS) entry which is preliminary data.</text>
</comment>
<dbReference type="EMBL" id="JBHSCR010000032">
    <property type="protein sequence ID" value="MFC4349556.1"/>
    <property type="molecule type" value="Genomic_DNA"/>
</dbReference>
<reference evidence="9" key="1">
    <citation type="journal article" date="2019" name="Int. J. Syst. Evol. Microbiol.">
        <title>The Global Catalogue of Microorganisms (GCM) 10K type strain sequencing project: providing services to taxonomists for standard genome sequencing and annotation.</title>
        <authorList>
            <consortium name="The Broad Institute Genomics Platform"/>
            <consortium name="The Broad Institute Genome Sequencing Center for Infectious Disease"/>
            <person name="Wu L."/>
            <person name="Ma J."/>
        </authorList>
    </citation>
    <scope>NUCLEOTIDE SEQUENCE [LARGE SCALE GENOMIC DNA]</scope>
    <source>
        <strain evidence="9">CGMCC 1.15304</strain>
    </source>
</reference>
<gene>
    <name evidence="8" type="ORF">ACFO5Q_17020</name>
</gene>
<evidence type="ECO:0000259" key="7">
    <source>
        <dbReference type="Pfam" id="PF04138"/>
    </source>
</evidence>
<keyword evidence="4 6" id="KW-1133">Transmembrane helix</keyword>
<evidence type="ECO:0000256" key="2">
    <source>
        <dbReference type="ARBA" id="ARBA00009399"/>
    </source>
</evidence>
<dbReference type="InterPro" id="IPR051401">
    <property type="entry name" value="GtrA_CellWall_Glycosyl"/>
</dbReference>
<keyword evidence="5 6" id="KW-0472">Membrane</keyword>
<evidence type="ECO:0000256" key="4">
    <source>
        <dbReference type="ARBA" id="ARBA00022989"/>
    </source>
</evidence>
<evidence type="ECO:0000256" key="3">
    <source>
        <dbReference type="ARBA" id="ARBA00022692"/>
    </source>
</evidence>
<proteinExistence type="inferred from homology"/>
<protein>
    <submittedName>
        <fullName evidence="8">GtrA family protein</fullName>
    </submittedName>
</protein>
<evidence type="ECO:0000313" key="9">
    <source>
        <dbReference type="Proteomes" id="UP001595776"/>
    </source>
</evidence>
<sequence length="145" mass="15645">MSEDSASRATGKSVFGQAARYIFVGPVIYGLDYLTFVLITYLATGQYLWANVAAKLVGAGTGFLLHKYYTFAGVHAHAGAHQAVRYGLLLGFNMGLATALLYLAVQMLTFPPLVAKVGVDIVVIGCSFLISRAFVFAHYKGDQRD</sequence>
<dbReference type="PANTHER" id="PTHR38459:SF1">
    <property type="entry name" value="PROPHAGE BACTOPRENOL-LINKED GLUCOSE TRANSLOCASE HOMOLOG"/>
    <property type="match status" value="1"/>
</dbReference>
<dbReference type="Proteomes" id="UP001595776">
    <property type="component" value="Unassembled WGS sequence"/>
</dbReference>
<evidence type="ECO:0000256" key="6">
    <source>
        <dbReference type="SAM" id="Phobius"/>
    </source>
</evidence>
<comment type="subcellular location">
    <subcellularLocation>
        <location evidence="1">Membrane</location>
        <topology evidence="1">Multi-pass membrane protein</topology>
    </subcellularLocation>
</comment>
<evidence type="ECO:0000313" key="8">
    <source>
        <dbReference type="EMBL" id="MFC4349556.1"/>
    </source>
</evidence>
<keyword evidence="3 6" id="KW-0812">Transmembrane</keyword>
<dbReference type="Pfam" id="PF04138">
    <property type="entry name" value="GtrA_DPMS_TM"/>
    <property type="match status" value="1"/>
</dbReference>
<dbReference type="RefSeq" id="WP_068148666.1">
    <property type="nucleotide sequence ID" value="NZ_JBHSCR010000032.1"/>
</dbReference>
<evidence type="ECO:0000256" key="5">
    <source>
        <dbReference type="ARBA" id="ARBA00023136"/>
    </source>
</evidence>
<dbReference type="PANTHER" id="PTHR38459">
    <property type="entry name" value="PROPHAGE BACTOPRENOL-LINKED GLUCOSE TRANSLOCASE HOMOLOG"/>
    <property type="match status" value="1"/>
</dbReference>
<accession>A0ABV8UFC3</accession>
<comment type="similarity">
    <text evidence="2">Belongs to the GtrA family.</text>
</comment>
<feature type="domain" description="GtrA/DPMS transmembrane" evidence="7">
    <location>
        <begin position="20"/>
        <end position="136"/>
    </location>
</feature>
<organism evidence="8 9">
    <name type="scientific">Kordiimonas lipolytica</name>
    <dbReference type="NCBI Taxonomy" id="1662421"/>
    <lineage>
        <taxon>Bacteria</taxon>
        <taxon>Pseudomonadati</taxon>
        <taxon>Pseudomonadota</taxon>
        <taxon>Alphaproteobacteria</taxon>
        <taxon>Kordiimonadales</taxon>
        <taxon>Kordiimonadaceae</taxon>
        <taxon>Kordiimonas</taxon>
    </lineage>
</organism>